<feature type="compositionally biased region" description="Basic residues" evidence="1">
    <location>
        <begin position="70"/>
        <end position="85"/>
    </location>
</feature>
<evidence type="ECO:0000313" key="3">
    <source>
        <dbReference type="Proteomes" id="UP000887567"/>
    </source>
</evidence>
<dbReference type="PANTHER" id="PTHR34239:SF2">
    <property type="entry name" value="TRANSPOSABLE ELEMENT P TRANSPOSASE_THAP9 CONSERVED DOMAIN-CONTAINING PROTEIN"/>
    <property type="match status" value="1"/>
</dbReference>
<feature type="compositionally biased region" description="Polar residues" evidence="1">
    <location>
        <begin position="356"/>
        <end position="373"/>
    </location>
</feature>
<accession>A0A913WQ77</accession>
<protein>
    <submittedName>
        <fullName evidence="2">Uncharacterized protein</fullName>
    </submittedName>
</protein>
<reference evidence="2" key="1">
    <citation type="submission" date="2022-11" db="UniProtKB">
        <authorList>
            <consortium name="EnsemblMetazoa"/>
        </authorList>
    </citation>
    <scope>IDENTIFICATION</scope>
</reference>
<dbReference type="RefSeq" id="XP_020915166.1">
    <property type="nucleotide sequence ID" value="XM_021059507.2"/>
</dbReference>
<name>A0A913WQ77_EXADI</name>
<feature type="region of interest" description="Disordered" evidence="1">
    <location>
        <begin position="1"/>
        <end position="39"/>
    </location>
</feature>
<evidence type="ECO:0000256" key="1">
    <source>
        <dbReference type="SAM" id="MobiDB-lite"/>
    </source>
</evidence>
<dbReference type="EnsemblMetazoa" id="XM_021059507.2">
    <property type="protein sequence ID" value="XP_020915166.1"/>
    <property type="gene ID" value="LOC110252671"/>
</dbReference>
<dbReference type="GeneID" id="110231731"/>
<dbReference type="AlphaFoldDB" id="A0A913WQ77"/>
<dbReference type="Proteomes" id="UP000887567">
    <property type="component" value="Unplaced"/>
</dbReference>
<dbReference type="GeneID" id="110252671"/>
<feature type="compositionally biased region" description="Low complexity" evidence="1">
    <location>
        <begin position="97"/>
        <end position="107"/>
    </location>
</feature>
<dbReference type="EnsemblMetazoa" id="XM_021036777.2">
    <property type="protein sequence ID" value="XP_020892436.1"/>
    <property type="gene ID" value="LOC110231731"/>
</dbReference>
<feature type="region of interest" description="Disordered" evidence="1">
    <location>
        <begin position="62"/>
        <end position="134"/>
    </location>
</feature>
<keyword evidence="3" id="KW-1185">Reference proteome</keyword>
<feature type="region of interest" description="Disordered" evidence="1">
    <location>
        <begin position="302"/>
        <end position="327"/>
    </location>
</feature>
<organism evidence="2 3">
    <name type="scientific">Exaiptasia diaphana</name>
    <name type="common">Tropical sea anemone</name>
    <name type="synonym">Aiptasia pulchella</name>
    <dbReference type="NCBI Taxonomy" id="2652724"/>
    <lineage>
        <taxon>Eukaryota</taxon>
        <taxon>Metazoa</taxon>
        <taxon>Cnidaria</taxon>
        <taxon>Anthozoa</taxon>
        <taxon>Hexacorallia</taxon>
        <taxon>Actiniaria</taxon>
        <taxon>Aiptasiidae</taxon>
        <taxon>Exaiptasia</taxon>
    </lineage>
</organism>
<feature type="compositionally biased region" description="Basic residues" evidence="1">
    <location>
        <begin position="310"/>
        <end position="320"/>
    </location>
</feature>
<feature type="region of interest" description="Disordered" evidence="1">
    <location>
        <begin position="342"/>
        <end position="373"/>
    </location>
</feature>
<dbReference type="KEGG" id="epa:110252671"/>
<evidence type="ECO:0000313" key="2">
    <source>
        <dbReference type="EnsemblMetazoa" id="XP_020892436.1"/>
    </source>
</evidence>
<sequence>MSTSTCVNDQHNEEESLLEPEGFPDAHSQHASVAPSDHAEYLDNLKHHLGIDTMREAIENLTSTLDRSTSKRRSRHEAGSARKRSREGEGFDPTEALESLHSSSSSEQGVSDAVEEDDLPPSIFDENESKGPEVSEALAKRVNEAFTVKPLEGKMKLLMDKYKTPSNCELMCVPRVNTTLWNELPRKAHQIDLGLQEAQKAIVKTGQIVVQITDDMLKAKKNKEHLKPSKYIGLLSDAINFLGHAGFQTSLKRRELLKPELSKNFQSLCSATVPITSLLFGDDLSKFVDDITKANKVATKITQSTESRRGRNRGSGRRSKFSGSYNNNYGYNSGSRFLRHRTSSTWTRGQQRETQQRYNRSKNSSKSENTQDK</sequence>
<dbReference type="OrthoDB" id="5987175at2759"/>
<proteinExistence type="predicted"/>
<dbReference type="RefSeq" id="XP_020892436.1">
    <property type="nucleotide sequence ID" value="XM_021036777.2"/>
</dbReference>
<dbReference type="PANTHER" id="PTHR34239">
    <property type="entry name" value="APPLE DOMAIN-CONTAINING PROTEIN"/>
    <property type="match status" value="1"/>
</dbReference>
<dbReference type="KEGG" id="epa:110231731"/>